<dbReference type="GO" id="GO:0005524">
    <property type="term" value="F:ATP binding"/>
    <property type="evidence" value="ECO:0007669"/>
    <property type="project" value="UniProtKB-KW"/>
</dbReference>
<dbReference type="GO" id="GO:0003724">
    <property type="term" value="F:RNA helicase activity"/>
    <property type="evidence" value="ECO:0007669"/>
    <property type="project" value="UniProtKB-EC"/>
</dbReference>
<evidence type="ECO:0000259" key="7">
    <source>
        <dbReference type="PROSITE" id="PS51194"/>
    </source>
</evidence>
<keyword evidence="4 8" id="KW-0347">Helicase</keyword>
<dbReference type="CDD" id="cd18791">
    <property type="entry name" value="SF2_C_RHA"/>
    <property type="match status" value="1"/>
</dbReference>
<keyword evidence="3" id="KW-0378">Hydrolase</keyword>
<dbReference type="EC" id="3.6.4.13" evidence="1"/>
<reference evidence="8" key="2">
    <citation type="submission" date="2014-07" db="EMBL/GenBank/DDBJ databases">
        <authorList>
            <person name="Hull J."/>
        </authorList>
    </citation>
    <scope>NUCLEOTIDE SEQUENCE</scope>
</reference>
<proteinExistence type="predicted"/>
<comment type="catalytic activity">
    <reaction evidence="6">
        <text>ATP + H2O = ADP + phosphate + H(+)</text>
        <dbReference type="Rhea" id="RHEA:13065"/>
        <dbReference type="ChEBI" id="CHEBI:15377"/>
        <dbReference type="ChEBI" id="CHEBI:15378"/>
        <dbReference type="ChEBI" id="CHEBI:30616"/>
        <dbReference type="ChEBI" id="CHEBI:43474"/>
        <dbReference type="ChEBI" id="CHEBI:456216"/>
        <dbReference type="EC" id="3.6.4.13"/>
    </reaction>
</comment>
<reference evidence="8" key="1">
    <citation type="journal article" date="2014" name="PLoS ONE">
        <title>Transcriptome-Based Identification of ABC Transporters in the Western Tarnished Plant Bug Lygus hesperus.</title>
        <authorList>
            <person name="Hull J.J."/>
            <person name="Chaney K."/>
            <person name="Geib S.M."/>
            <person name="Fabrick J.A."/>
            <person name="Brent C.S."/>
            <person name="Walsh D."/>
            <person name="Lavine L.C."/>
        </authorList>
    </citation>
    <scope>NUCLEOTIDE SEQUENCE</scope>
</reference>
<evidence type="ECO:0000256" key="3">
    <source>
        <dbReference type="ARBA" id="ARBA00022801"/>
    </source>
</evidence>
<dbReference type="Gene3D" id="3.40.50.300">
    <property type="entry name" value="P-loop containing nucleotide triphosphate hydrolases"/>
    <property type="match status" value="1"/>
</dbReference>
<dbReference type="InterPro" id="IPR001650">
    <property type="entry name" value="Helicase_C-like"/>
</dbReference>
<dbReference type="GO" id="GO:0016787">
    <property type="term" value="F:hydrolase activity"/>
    <property type="evidence" value="ECO:0007669"/>
    <property type="project" value="UniProtKB-KW"/>
</dbReference>
<dbReference type="AlphaFoldDB" id="A0A0A9X3T7"/>
<dbReference type="EMBL" id="GBHO01031839">
    <property type="protein sequence ID" value="JAG11765.1"/>
    <property type="molecule type" value="Transcribed_RNA"/>
</dbReference>
<dbReference type="SUPFAM" id="SSF52540">
    <property type="entry name" value="P-loop containing nucleoside triphosphate hydrolases"/>
    <property type="match status" value="1"/>
</dbReference>
<sequence length="155" mass="17014">MALHLDKPLPGDILVFLTGQDTIEACANALRELITKSSSNIRPLLILPIYASLAPKEQARIYAPTPTGVRKVVLATNIAETSITIDGVVYVVDCGLCKQDYYNSRTMVEELRVVPISQASATQRSGRAGRTQPGECYRLYTPYTFQNELPAETVP</sequence>
<evidence type="ECO:0000256" key="6">
    <source>
        <dbReference type="ARBA" id="ARBA00047984"/>
    </source>
</evidence>
<dbReference type="Pfam" id="PF00271">
    <property type="entry name" value="Helicase_C"/>
    <property type="match status" value="1"/>
</dbReference>
<accession>A0A0A9X3T7</accession>
<dbReference type="PANTHER" id="PTHR18934:SF269">
    <property type="entry name" value="SPLICING FACTOR ATP-DEPENDENT RNA HELICASE, PUTATIVE-RELATED"/>
    <property type="match status" value="1"/>
</dbReference>
<dbReference type="EMBL" id="GDHC01001604">
    <property type="protein sequence ID" value="JAQ17025.1"/>
    <property type="molecule type" value="Transcribed_RNA"/>
</dbReference>
<reference evidence="9" key="3">
    <citation type="journal article" date="2016" name="Gigascience">
        <title>De novo construction of an expanded transcriptome assembly for the western tarnished plant bug, Lygus hesperus.</title>
        <authorList>
            <person name="Tassone E.E."/>
            <person name="Geib S.M."/>
            <person name="Hall B."/>
            <person name="Fabrick J.A."/>
            <person name="Brent C.S."/>
            <person name="Hull J.J."/>
        </authorList>
    </citation>
    <scope>NUCLEOTIDE SEQUENCE</scope>
</reference>
<keyword evidence="5" id="KW-0067">ATP-binding</keyword>
<name>A0A0A9X3T7_LYGHE</name>
<protein>
    <recommendedName>
        <fullName evidence="1">RNA helicase</fullName>
        <ecNumber evidence="1">3.6.4.13</ecNumber>
    </recommendedName>
</protein>
<evidence type="ECO:0000256" key="2">
    <source>
        <dbReference type="ARBA" id="ARBA00022741"/>
    </source>
</evidence>
<evidence type="ECO:0000256" key="5">
    <source>
        <dbReference type="ARBA" id="ARBA00022840"/>
    </source>
</evidence>
<feature type="domain" description="Helicase C-terminal" evidence="7">
    <location>
        <begin position="1"/>
        <end position="155"/>
    </location>
</feature>
<organism evidence="8">
    <name type="scientific">Lygus hesperus</name>
    <name type="common">Western plant bug</name>
    <dbReference type="NCBI Taxonomy" id="30085"/>
    <lineage>
        <taxon>Eukaryota</taxon>
        <taxon>Metazoa</taxon>
        <taxon>Ecdysozoa</taxon>
        <taxon>Arthropoda</taxon>
        <taxon>Hexapoda</taxon>
        <taxon>Insecta</taxon>
        <taxon>Pterygota</taxon>
        <taxon>Neoptera</taxon>
        <taxon>Paraneoptera</taxon>
        <taxon>Hemiptera</taxon>
        <taxon>Heteroptera</taxon>
        <taxon>Panheteroptera</taxon>
        <taxon>Cimicomorpha</taxon>
        <taxon>Miridae</taxon>
        <taxon>Mirini</taxon>
        <taxon>Lygus</taxon>
    </lineage>
</organism>
<dbReference type="GO" id="GO:0003723">
    <property type="term" value="F:RNA binding"/>
    <property type="evidence" value="ECO:0007669"/>
    <property type="project" value="TreeGrafter"/>
</dbReference>
<evidence type="ECO:0000256" key="1">
    <source>
        <dbReference type="ARBA" id="ARBA00012552"/>
    </source>
</evidence>
<dbReference type="InterPro" id="IPR027417">
    <property type="entry name" value="P-loop_NTPase"/>
</dbReference>
<gene>
    <name evidence="8" type="primary">DHX16_2</name>
    <name evidence="9" type="synonym">DHX16_3</name>
    <name evidence="8" type="ORF">CM83_1070</name>
    <name evidence="9" type="ORF">g.2766</name>
</gene>
<evidence type="ECO:0000256" key="4">
    <source>
        <dbReference type="ARBA" id="ARBA00022806"/>
    </source>
</evidence>
<dbReference type="FunFam" id="3.40.50.300:FF:000145">
    <property type="entry name" value="probable ATP-dependent RNA helicase DHX40"/>
    <property type="match status" value="1"/>
</dbReference>
<evidence type="ECO:0000313" key="9">
    <source>
        <dbReference type="EMBL" id="JAQ17025.1"/>
    </source>
</evidence>
<dbReference type="PANTHER" id="PTHR18934">
    <property type="entry name" value="ATP-DEPENDENT RNA HELICASE"/>
    <property type="match status" value="1"/>
</dbReference>
<keyword evidence="2" id="KW-0547">Nucleotide-binding</keyword>
<evidence type="ECO:0000313" key="8">
    <source>
        <dbReference type="EMBL" id="JAG11765.1"/>
    </source>
</evidence>
<dbReference type="PROSITE" id="PS51194">
    <property type="entry name" value="HELICASE_CTER"/>
    <property type="match status" value="1"/>
</dbReference>
<dbReference type="SMART" id="SM00490">
    <property type="entry name" value="HELICc"/>
    <property type="match status" value="1"/>
</dbReference>